<feature type="non-terminal residue" evidence="2">
    <location>
        <position position="670"/>
    </location>
</feature>
<feature type="compositionally biased region" description="Basic and acidic residues" evidence="1">
    <location>
        <begin position="180"/>
        <end position="194"/>
    </location>
</feature>
<feature type="compositionally biased region" description="Polar residues" evidence="1">
    <location>
        <begin position="556"/>
        <end position="565"/>
    </location>
</feature>
<feature type="region of interest" description="Disordered" evidence="1">
    <location>
        <begin position="1"/>
        <end position="109"/>
    </location>
</feature>
<feature type="region of interest" description="Disordered" evidence="1">
    <location>
        <begin position="180"/>
        <end position="302"/>
    </location>
</feature>
<evidence type="ECO:0000256" key="1">
    <source>
        <dbReference type="SAM" id="MobiDB-lite"/>
    </source>
</evidence>
<feature type="compositionally biased region" description="Basic and acidic residues" evidence="1">
    <location>
        <begin position="43"/>
        <end position="94"/>
    </location>
</feature>
<feature type="region of interest" description="Disordered" evidence="1">
    <location>
        <begin position="530"/>
        <end position="654"/>
    </location>
</feature>
<proteinExistence type="predicted"/>
<accession>A0A3E2HP70</accession>
<dbReference type="EMBL" id="NCSJ02000012">
    <property type="protein sequence ID" value="RFU35154.1"/>
    <property type="molecule type" value="Genomic_DNA"/>
</dbReference>
<evidence type="ECO:0000313" key="3">
    <source>
        <dbReference type="Proteomes" id="UP000258309"/>
    </source>
</evidence>
<reference evidence="2 3" key="1">
    <citation type="submission" date="2018-05" db="EMBL/GenBank/DDBJ databases">
        <title>Draft genome sequence of Scytalidium lignicola DSM 105466, a ubiquitous saprotrophic fungus.</title>
        <authorList>
            <person name="Buettner E."/>
            <person name="Gebauer A.M."/>
            <person name="Hofrichter M."/>
            <person name="Liers C."/>
            <person name="Kellner H."/>
        </authorList>
    </citation>
    <scope>NUCLEOTIDE SEQUENCE [LARGE SCALE GENOMIC DNA]</scope>
    <source>
        <strain evidence="2 3">DSM 105466</strain>
    </source>
</reference>
<dbReference type="AlphaFoldDB" id="A0A3E2HP70"/>
<feature type="non-terminal residue" evidence="2">
    <location>
        <position position="1"/>
    </location>
</feature>
<organism evidence="2 3">
    <name type="scientific">Scytalidium lignicola</name>
    <name type="common">Hyphomycete</name>
    <dbReference type="NCBI Taxonomy" id="5539"/>
    <lineage>
        <taxon>Eukaryota</taxon>
        <taxon>Fungi</taxon>
        <taxon>Dikarya</taxon>
        <taxon>Ascomycota</taxon>
        <taxon>Pezizomycotina</taxon>
        <taxon>Leotiomycetes</taxon>
        <taxon>Leotiomycetes incertae sedis</taxon>
        <taxon>Scytalidium</taxon>
    </lineage>
</organism>
<feature type="compositionally biased region" description="Basic and acidic residues" evidence="1">
    <location>
        <begin position="608"/>
        <end position="626"/>
    </location>
</feature>
<dbReference type="OMA" id="ECDMAND"/>
<dbReference type="STRING" id="5539.A0A3E2HP70"/>
<feature type="region of interest" description="Disordered" evidence="1">
    <location>
        <begin position="436"/>
        <end position="463"/>
    </location>
</feature>
<dbReference type="OrthoDB" id="4590776at2759"/>
<feature type="compositionally biased region" description="Acidic residues" evidence="1">
    <location>
        <begin position="196"/>
        <end position="211"/>
    </location>
</feature>
<feature type="compositionally biased region" description="Pro residues" evidence="1">
    <location>
        <begin position="540"/>
        <end position="553"/>
    </location>
</feature>
<keyword evidence="3" id="KW-1185">Reference proteome</keyword>
<sequence length="670" mass="76158">MPTRQKTFGLVPTTLAKPPGAKPPMTSKQAKKAYLAARRKPKVSREEQRRLDKEELERQKKEYEREKAAAKAKLAREKKAAKAAAERADRKQKGQPEPNKSVRASQPRISLFVQKLDHGNKRTWEEVDNLQERSRESSVEWPLIEGSLGMEKKEVEVAENADGGKKMSQEFESAVECDMANDRELLPKPDRSIEEPLYEPPEDQSNETYEMEEARNYPKISLGDSPVQLDQPIEQSAPTPVVEEDKGASKTQDLTQIPIEEVQEPMAEGVSDDVTMEIKEASKGTPQQDDSDDEFGPFPAMSQLDIPVLQTSLLEDSNENSQGYIELRDGPTQRRRRKPIQRDYDYEDDEDYSYDHCEIMFSRHPFIQAHIEARDGYVPSWHRETGRKRYDCGQTASYNKNRNSVIPQSSRRRVLGEISNNTSSALSLQKRAIYGASKHTKQPPPSRSVNGTAHNEPSRIPPSATQSFLEQHLDDFFPSPSQEVRELLMDIDDLPSNTQIEKELQEPPPPKGVELPDLPLILSQDIMSSQEELEIATSSPPAPPPSPPAPPLVPFFSTQDIMSSQEELEITTPHQPQPEMQGKDFTPPLSRSREPKPRSPFFQEKEEDLVHAALEESKIMANERTETIPFTAREQEQRRRKKRRRASSITTDYGDEELRDCEEELFALLG</sequence>
<dbReference type="Proteomes" id="UP000258309">
    <property type="component" value="Unassembled WGS sequence"/>
</dbReference>
<evidence type="ECO:0000313" key="2">
    <source>
        <dbReference type="EMBL" id="RFU35154.1"/>
    </source>
</evidence>
<gene>
    <name evidence="2" type="ORF">B7463_g1250</name>
</gene>
<comment type="caution">
    <text evidence="2">The sequence shown here is derived from an EMBL/GenBank/DDBJ whole genome shotgun (WGS) entry which is preliminary data.</text>
</comment>
<protein>
    <submittedName>
        <fullName evidence="2">Uncharacterized protein</fullName>
    </submittedName>
</protein>
<feature type="region of interest" description="Disordered" evidence="1">
    <location>
        <begin position="315"/>
        <end position="343"/>
    </location>
</feature>
<name>A0A3E2HP70_SCYLI</name>